<dbReference type="InterPro" id="IPR000905">
    <property type="entry name" value="Gcp-like_dom"/>
</dbReference>
<keyword evidence="9" id="KW-1185">Reference proteome</keyword>
<keyword evidence="4" id="KW-0963">Cytoplasm</keyword>
<evidence type="ECO:0000256" key="3">
    <source>
        <dbReference type="ARBA" id="ARBA00019012"/>
    </source>
</evidence>
<gene>
    <name evidence="8" type="ORF">SAMN05216526_0270</name>
</gene>
<dbReference type="STRING" id="233100.SAMN05216526_0270"/>
<evidence type="ECO:0000256" key="1">
    <source>
        <dbReference type="ARBA" id="ARBA00004496"/>
    </source>
</evidence>
<dbReference type="Proteomes" id="UP000223759">
    <property type="component" value="Unassembled WGS sequence"/>
</dbReference>
<dbReference type="OrthoDB" id="9809995at2"/>
<evidence type="ECO:0000313" key="8">
    <source>
        <dbReference type="EMBL" id="SIT65817.1"/>
    </source>
</evidence>
<evidence type="ECO:0000256" key="2">
    <source>
        <dbReference type="ARBA" id="ARBA00010493"/>
    </source>
</evidence>
<dbReference type="InterPro" id="IPR043129">
    <property type="entry name" value="ATPase_NBD"/>
</dbReference>
<protein>
    <recommendedName>
        <fullName evidence="3">tRNA threonylcarbamoyladenosine biosynthesis protein TsaB</fullName>
    </recommendedName>
    <alternativeName>
        <fullName evidence="6">t(6)A37 threonylcarbamoyladenosine biosynthesis protein TsaB</fullName>
    </alternativeName>
</protein>
<dbReference type="AlphaFoldDB" id="A0A1R3VMQ1"/>
<proteinExistence type="inferred from homology"/>
<dbReference type="Gene3D" id="3.30.420.40">
    <property type="match status" value="2"/>
</dbReference>
<dbReference type="GO" id="GO:0002949">
    <property type="term" value="P:tRNA threonylcarbamoyladenosine modification"/>
    <property type="evidence" value="ECO:0007669"/>
    <property type="project" value="InterPro"/>
</dbReference>
<reference evidence="8 9" key="1">
    <citation type="submission" date="2017-01" db="EMBL/GenBank/DDBJ databases">
        <authorList>
            <person name="Mah S.A."/>
            <person name="Swanson W.J."/>
            <person name="Moy G.W."/>
            <person name="Vacquier V.D."/>
        </authorList>
    </citation>
    <scope>NUCLEOTIDE SEQUENCE [LARGE SCALE GENOMIC DNA]</scope>
    <source>
        <strain evidence="8 9">M9</strain>
    </source>
</reference>
<accession>A0A1R3VMQ1</accession>
<evidence type="ECO:0000256" key="6">
    <source>
        <dbReference type="ARBA" id="ARBA00032446"/>
    </source>
</evidence>
<comment type="subcellular location">
    <subcellularLocation>
        <location evidence="1">Cytoplasm</location>
    </subcellularLocation>
</comment>
<dbReference type="SUPFAM" id="SSF53067">
    <property type="entry name" value="Actin-like ATPase domain"/>
    <property type="match status" value="2"/>
</dbReference>
<name>A0A1R3VMQ1_9GAMM</name>
<feature type="domain" description="Gcp-like" evidence="7">
    <location>
        <begin position="29"/>
        <end position="151"/>
    </location>
</feature>
<evidence type="ECO:0000313" key="9">
    <source>
        <dbReference type="Proteomes" id="UP000223759"/>
    </source>
</evidence>
<evidence type="ECO:0000256" key="4">
    <source>
        <dbReference type="ARBA" id="ARBA00022490"/>
    </source>
</evidence>
<evidence type="ECO:0000259" key="7">
    <source>
        <dbReference type="Pfam" id="PF00814"/>
    </source>
</evidence>
<dbReference type="InterPro" id="IPR022496">
    <property type="entry name" value="T6A_TsaB"/>
</dbReference>
<dbReference type="EMBL" id="FTPK01000001">
    <property type="protein sequence ID" value="SIT65817.1"/>
    <property type="molecule type" value="Genomic_DNA"/>
</dbReference>
<evidence type="ECO:0000256" key="5">
    <source>
        <dbReference type="ARBA" id="ARBA00022694"/>
    </source>
</evidence>
<organism evidence="8 9">
    <name type="scientific">Ectothiorhodosinus mongolicus</name>
    <dbReference type="NCBI Taxonomy" id="233100"/>
    <lineage>
        <taxon>Bacteria</taxon>
        <taxon>Pseudomonadati</taxon>
        <taxon>Pseudomonadota</taxon>
        <taxon>Gammaproteobacteria</taxon>
        <taxon>Chromatiales</taxon>
        <taxon>Ectothiorhodospiraceae</taxon>
        <taxon>Ectothiorhodosinus</taxon>
    </lineage>
</organism>
<dbReference type="PANTHER" id="PTHR11735:SF11">
    <property type="entry name" value="TRNA THREONYLCARBAMOYLADENOSINE BIOSYNTHESIS PROTEIN TSAB"/>
    <property type="match status" value="1"/>
</dbReference>
<dbReference type="CDD" id="cd24032">
    <property type="entry name" value="ASKHA_NBD_TsaB"/>
    <property type="match status" value="1"/>
</dbReference>
<dbReference type="GO" id="GO:0005829">
    <property type="term" value="C:cytosol"/>
    <property type="evidence" value="ECO:0007669"/>
    <property type="project" value="TreeGrafter"/>
</dbReference>
<dbReference type="FunFam" id="3.30.420.40:FF:000097">
    <property type="entry name" value="tRNA threonylcarbamoyladenosine biosynthesis protein TsaB"/>
    <property type="match status" value="1"/>
</dbReference>
<sequence length="226" mass="23881">MKLLAIETATEGCSAALWCEGEILHREQEAPRAHGRLILPMMQAVLDEAGVDLGAVDALAFGRGPGAFTGLRMACAVIQGVAFARDLPVVPVSTLASLAQRALDQAPELPVMAALDARMGEVYWAMYGADVEGLAMLGSLPEQVSAPDQLADQSGQAYQAIGRGWQTYGAVLAASMGQEPQNLAANLLPRAHEVARLAVRDFAQGLGVSADEAMPVYLRDQVVKTR</sequence>
<dbReference type="RefSeq" id="WP_076755170.1">
    <property type="nucleotide sequence ID" value="NZ_CP023018.1"/>
</dbReference>
<dbReference type="NCBIfam" id="TIGR03725">
    <property type="entry name" value="T6A_YeaZ"/>
    <property type="match status" value="1"/>
</dbReference>
<dbReference type="Pfam" id="PF00814">
    <property type="entry name" value="TsaD"/>
    <property type="match status" value="1"/>
</dbReference>
<comment type="similarity">
    <text evidence="2">Belongs to the KAE1 / TsaD family. TsaB subfamily.</text>
</comment>
<dbReference type="PANTHER" id="PTHR11735">
    <property type="entry name" value="TRNA N6-ADENOSINE THREONYLCARBAMOYLTRANSFERASE"/>
    <property type="match status" value="1"/>
</dbReference>
<keyword evidence="5" id="KW-0819">tRNA processing</keyword>